<feature type="compositionally biased region" description="Low complexity" evidence="2">
    <location>
        <begin position="95"/>
        <end position="109"/>
    </location>
</feature>
<feature type="region of interest" description="Disordered" evidence="2">
    <location>
        <begin position="46"/>
        <end position="128"/>
    </location>
</feature>
<dbReference type="AlphaFoldDB" id="A0AAD8YDZ7"/>
<evidence type="ECO:0000313" key="3">
    <source>
        <dbReference type="EMBL" id="KAK1744048.1"/>
    </source>
</evidence>
<accession>A0AAD8YDZ7</accession>
<protein>
    <submittedName>
        <fullName evidence="3">Uncharacterized protein</fullName>
    </submittedName>
</protein>
<comment type="caution">
    <text evidence="3">The sequence shown here is derived from an EMBL/GenBank/DDBJ whole genome shotgun (WGS) entry which is preliminary data.</text>
</comment>
<feature type="compositionally biased region" description="Low complexity" evidence="2">
    <location>
        <begin position="46"/>
        <end position="56"/>
    </location>
</feature>
<proteinExistence type="predicted"/>
<name>A0AAD8YDZ7_9STRA</name>
<gene>
    <name evidence="3" type="ORF">QTG54_005645</name>
</gene>
<sequence length="324" mass="36612">MEENNNNNSHRRDDATKAILSRISNDNQLIEEVRQLLAENLQLRKSNNNDSSNINDTTVANSKDDGTSVAPTASSSLSSDVVVVMNNDTHKKLPTSSSSSSDGSKTQTSQRHNNAHYPHKHPRSKDDEELAFTIDKDSETYGNILSMAKWYRDSFFISANYANDNQQLRTRELEEAALRRKELQEQLKQKKKKNRRMSNTNTLRRYRPQIGSIMSLNDGPPLSSTLAMGHPLLLSIGENYIRSTYAVDLLRPYATWIVSKNGPLLTTASQSLAQTIPLGQASCDWAARDNLLWLLQDQEWRDFAKSITTRYINVDETNDGYDDG</sequence>
<dbReference type="EMBL" id="JATAAI010000008">
    <property type="protein sequence ID" value="KAK1744048.1"/>
    <property type="molecule type" value="Genomic_DNA"/>
</dbReference>
<keyword evidence="1" id="KW-0175">Coiled coil</keyword>
<organism evidence="3 4">
    <name type="scientific">Skeletonema marinoi</name>
    <dbReference type="NCBI Taxonomy" id="267567"/>
    <lineage>
        <taxon>Eukaryota</taxon>
        <taxon>Sar</taxon>
        <taxon>Stramenopiles</taxon>
        <taxon>Ochrophyta</taxon>
        <taxon>Bacillariophyta</taxon>
        <taxon>Coscinodiscophyceae</taxon>
        <taxon>Thalassiosirophycidae</taxon>
        <taxon>Thalassiosirales</taxon>
        <taxon>Skeletonemataceae</taxon>
        <taxon>Skeletonema</taxon>
        <taxon>Skeletonema marinoi-dohrnii complex</taxon>
    </lineage>
</organism>
<feature type="compositionally biased region" description="Low complexity" evidence="2">
    <location>
        <begin position="67"/>
        <end position="84"/>
    </location>
</feature>
<keyword evidence="4" id="KW-1185">Reference proteome</keyword>
<reference evidence="3" key="1">
    <citation type="submission" date="2023-06" db="EMBL/GenBank/DDBJ databases">
        <title>Survivors Of The Sea: Transcriptome response of Skeletonema marinoi to long-term dormancy.</title>
        <authorList>
            <person name="Pinder M.I.M."/>
            <person name="Kourtchenko O."/>
            <person name="Robertson E.K."/>
            <person name="Larsson T."/>
            <person name="Maumus F."/>
            <person name="Osuna-Cruz C.M."/>
            <person name="Vancaester E."/>
            <person name="Stenow R."/>
            <person name="Vandepoele K."/>
            <person name="Ploug H."/>
            <person name="Bruchert V."/>
            <person name="Godhe A."/>
            <person name="Topel M."/>
        </authorList>
    </citation>
    <scope>NUCLEOTIDE SEQUENCE</scope>
    <source>
        <strain evidence="3">R05AC</strain>
    </source>
</reference>
<evidence type="ECO:0000256" key="1">
    <source>
        <dbReference type="SAM" id="Coils"/>
    </source>
</evidence>
<evidence type="ECO:0000256" key="2">
    <source>
        <dbReference type="SAM" id="MobiDB-lite"/>
    </source>
</evidence>
<feature type="compositionally biased region" description="Basic residues" evidence="2">
    <location>
        <begin position="113"/>
        <end position="123"/>
    </location>
</feature>
<dbReference type="Proteomes" id="UP001224775">
    <property type="component" value="Unassembled WGS sequence"/>
</dbReference>
<feature type="coiled-coil region" evidence="1">
    <location>
        <begin position="166"/>
        <end position="200"/>
    </location>
</feature>
<evidence type="ECO:0000313" key="4">
    <source>
        <dbReference type="Proteomes" id="UP001224775"/>
    </source>
</evidence>